<evidence type="ECO:0000259" key="8">
    <source>
        <dbReference type="SMART" id="SM00382"/>
    </source>
</evidence>
<keyword evidence="6" id="KW-0239">DNA-directed DNA polymerase</keyword>
<protein>
    <recommendedName>
        <fullName evidence="2">DNA polymerase III subunit delta'</fullName>
        <ecNumber evidence="1">2.7.7.7</ecNumber>
    </recommendedName>
</protein>
<dbReference type="RefSeq" id="WP_274688986.1">
    <property type="nucleotide sequence ID" value="NZ_JAPMOU010000012.1"/>
</dbReference>
<dbReference type="SUPFAM" id="SSF52540">
    <property type="entry name" value="P-loop containing nucleoside triphosphate hydrolases"/>
    <property type="match status" value="1"/>
</dbReference>
<comment type="catalytic activity">
    <reaction evidence="7">
        <text>DNA(n) + a 2'-deoxyribonucleoside 5'-triphosphate = DNA(n+1) + diphosphate</text>
        <dbReference type="Rhea" id="RHEA:22508"/>
        <dbReference type="Rhea" id="RHEA-COMP:17339"/>
        <dbReference type="Rhea" id="RHEA-COMP:17340"/>
        <dbReference type="ChEBI" id="CHEBI:33019"/>
        <dbReference type="ChEBI" id="CHEBI:61560"/>
        <dbReference type="ChEBI" id="CHEBI:173112"/>
        <dbReference type="EC" id="2.7.7.7"/>
    </reaction>
</comment>
<evidence type="ECO:0000256" key="5">
    <source>
        <dbReference type="ARBA" id="ARBA00022705"/>
    </source>
</evidence>
<keyword evidence="3 9" id="KW-0808">Transferase</keyword>
<evidence type="ECO:0000256" key="6">
    <source>
        <dbReference type="ARBA" id="ARBA00022932"/>
    </source>
</evidence>
<dbReference type="Gene3D" id="1.20.272.10">
    <property type="match status" value="1"/>
</dbReference>
<reference evidence="9 10" key="1">
    <citation type="submission" date="2022-11" db="EMBL/GenBank/DDBJ databases">
        <title>Spartinivicinus poritis sp. nov., isolated from scleractinian coral Porites lutea.</title>
        <authorList>
            <person name="Zhang G."/>
            <person name="Cai L."/>
            <person name="Wei Q."/>
        </authorList>
    </citation>
    <scope>NUCLEOTIDE SEQUENCE [LARGE SCALE GENOMIC DNA]</scope>
    <source>
        <strain evidence="9 10">A2-2</strain>
    </source>
</reference>
<dbReference type="InterPro" id="IPR008921">
    <property type="entry name" value="DNA_pol3_clamp-load_cplx_C"/>
</dbReference>
<gene>
    <name evidence="9" type="ORF">ORQ98_11695</name>
</gene>
<dbReference type="PANTHER" id="PTHR11669:SF8">
    <property type="entry name" value="DNA POLYMERASE III SUBUNIT DELTA"/>
    <property type="match status" value="1"/>
</dbReference>
<evidence type="ECO:0000256" key="3">
    <source>
        <dbReference type="ARBA" id="ARBA00022679"/>
    </source>
</evidence>
<comment type="caution">
    <text evidence="9">The sequence shown here is derived from an EMBL/GenBank/DDBJ whole genome shotgun (WGS) entry which is preliminary data.</text>
</comment>
<dbReference type="InterPro" id="IPR004622">
    <property type="entry name" value="DNA_pol_HolB"/>
</dbReference>
<proteinExistence type="predicted"/>
<dbReference type="InterPro" id="IPR003593">
    <property type="entry name" value="AAA+_ATPase"/>
</dbReference>
<keyword evidence="4 9" id="KW-0548">Nucleotidyltransferase</keyword>
<dbReference type="PANTHER" id="PTHR11669">
    <property type="entry name" value="REPLICATION FACTOR C / DNA POLYMERASE III GAMMA-TAU SUBUNIT"/>
    <property type="match status" value="1"/>
</dbReference>
<dbReference type="EC" id="2.7.7.7" evidence="1"/>
<keyword evidence="5" id="KW-0235">DNA replication</keyword>
<dbReference type="Gene3D" id="3.40.50.300">
    <property type="entry name" value="P-loop containing nucleotide triphosphate hydrolases"/>
    <property type="match status" value="1"/>
</dbReference>
<dbReference type="SMART" id="SM00382">
    <property type="entry name" value="AAA"/>
    <property type="match status" value="1"/>
</dbReference>
<evidence type="ECO:0000256" key="7">
    <source>
        <dbReference type="ARBA" id="ARBA00049244"/>
    </source>
</evidence>
<keyword evidence="10" id="KW-1185">Reference proteome</keyword>
<feature type="domain" description="AAA+ ATPase" evidence="8">
    <location>
        <begin position="28"/>
        <end position="175"/>
    </location>
</feature>
<evidence type="ECO:0000256" key="4">
    <source>
        <dbReference type="ARBA" id="ARBA00022695"/>
    </source>
</evidence>
<accession>A0ABT5U8D2</accession>
<dbReference type="NCBIfam" id="TIGR00678">
    <property type="entry name" value="holB"/>
    <property type="match status" value="1"/>
</dbReference>
<sequence length="334" mass="37712">MLSFEAKPLPWQLAQWQQLMAQRHQQKLAHAYLLHGMPGVGKLHFAQLFGQLLLCVQPNVNTTAPCQQCKSCLLFNAGSHPDILQIAPEGTGKPIKVDQIRQLIDFAAKTAQQGGYRVIIIDPADAMNINASNALLKCLEEPGHNTILLLLSEQTSALLATIKSRCQVLAFPLPELELAKDWLLHQSLPDSDLENLLVAAHYQPLTALTFHKEQRLKQRQALQSCLAAITKGQKTPVAAAQEWLNEDLLCLFDWLVDWLAEMIKWAMAKDETFIKNQDMLKMLSYVSTKAGVTRLYGYYMWLSEQRQRLLGAANQNKQLMLESLFIGWLHLTIH</sequence>
<evidence type="ECO:0000313" key="9">
    <source>
        <dbReference type="EMBL" id="MDE1462633.1"/>
    </source>
</evidence>
<name>A0ABT5U8D2_9GAMM</name>
<dbReference type="NCBIfam" id="NF004310">
    <property type="entry name" value="PRK05707.1"/>
    <property type="match status" value="1"/>
</dbReference>
<dbReference type="EMBL" id="JAPMOU010000012">
    <property type="protein sequence ID" value="MDE1462633.1"/>
    <property type="molecule type" value="Genomic_DNA"/>
</dbReference>
<dbReference type="InterPro" id="IPR050238">
    <property type="entry name" value="DNA_Rep/Repair_Clamp_Loader"/>
</dbReference>
<evidence type="ECO:0000313" key="10">
    <source>
        <dbReference type="Proteomes" id="UP001528823"/>
    </source>
</evidence>
<organism evidence="9 10">
    <name type="scientific">Spartinivicinus poritis</name>
    <dbReference type="NCBI Taxonomy" id="2994640"/>
    <lineage>
        <taxon>Bacteria</taxon>
        <taxon>Pseudomonadati</taxon>
        <taxon>Pseudomonadota</taxon>
        <taxon>Gammaproteobacteria</taxon>
        <taxon>Oceanospirillales</taxon>
        <taxon>Zooshikellaceae</taxon>
        <taxon>Spartinivicinus</taxon>
    </lineage>
</organism>
<dbReference type="SUPFAM" id="SSF48019">
    <property type="entry name" value="post-AAA+ oligomerization domain-like"/>
    <property type="match status" value="1"/>
</dbReference>
<dbReference type="InterPro" id="IPR015199">
    <property type="entry name" value="DNA_pol_III_delta_C"/>
</dbReference>
<dbReference type="InterPro" id="IPR027417">
    <property type="entry name" value="P-loop_NTPase"/>
</dbReference>
<dbReference type="GO" id="GO:0003887">
    <property type="term" value="F:DNA-directed DNA polymerase activity"/>
    <property type="evidence" value="ECO:0007669"/>
    <property type="project" value="UniProtKB-EC"/>
</dbReference>
<evidence type="ECO:0000256" key="2">
    <source>
        <dbReference type="ARBA" id="ARBA00014363"/>
    </source>
</evidence>
<dbReference type="Proteomes" id="UP001528823">
    <property type="component" value="Unassembled WGS sequence"/>
</dbReference>
<evidence type="ECO:0000256" key="1">
    <source>
        <dbReference type="ARBA" id="ARBA00012417"/>
    </source>
</evidence>
<dbReference type="Pfam" id="PF09115">
    <property type="entry name" value="DNApol3-delta_C"/>
    <property type="match status" value="1"/>
</dbReference>
<dbReference type="Pfam" id="PF13177">
    <property type="entry name" value="DNA_pol3_delta2"/>
    <property type="match status" value="1"/>
</dbReference>